<gene>
    <name evidence="2" type="ORF">FQ154_09865</name>
</gene>
<dbReference type="AlphaFoldDB" id="A0A5B0EFN6"/>
<name>A0A5B0EFN6_9MICC</name>
<dbReference type="InterPro" id="IPR009476">
    <property type="entry name" value="DUF1097"/>
</dbReference>
<proteinExistence type="predicted"/>
<evidence type="ECO:0000256" key="1">
    <source>
        <dbReference type="SAM" id="Phobius"/>
    </source>
</evidence>
<sequence>MNPLVAIGITAGVLAGLWTQFSTPFGLIPWVGFLSWACFFAAGGKRAGLLKTIPANLSGVLWGSAIVWGSATLPIPGALGISVTIAAFAMCVQARWSLLSFIPGAFAGCAAYFGTGFDLPGTCLALIAGACLGWISEYTAGLILAATKPVTAPTPATQPTP</sequence>
<evidence type="ECO:0000313" key="3">
    <source>
        <dbReference type="Proteomes" id="UP000323856"/>
    </source>
</evidence>
<dbReference type="OrthoDB" id="8588554at2"/>
<evidence type="ECO:0000313" key="2">
    <source>
        <dbReference type="EMBL" id="KAA0977192.1"/>
    </source>
</evidence>
<feature type="transmembrane region" description="Helical" evidence="1">
    <location>
        <begin position="65"/>
        <end position="90"/>
    </location>
</feature>
<dbReference type="Proteomes" id="UP000323856">
    <property type="component" value="Unassembled WGS sequence"/>
</dbReference>
<keyword evidence="1" id="KW-0472">Membrane</keyword>
<feature type="transmembrane region" description="Helical" evidence="1">
    <location>
        <begin position="96"/>
        <end position="117"/>
    </location>
</feature>
<protein>
    <submittedName>
        <fullName evidence="2">DUF1097 domain-containing protein</fullName>
    </submittedName>
</protein>
<dbReference type="Pfam" id="PF06496">
    <property type="entry name" value="DUF1097"/>
    <property type="match status" value="1"/>
</dbReference>
<accession>A0A5B0EFN6</accession>
<organism evidence="2 3">
    <name type="scientific">Paeniglutamicibacter gangotriensis</name>
    <dbReference type="NCBI Taxonomy" id="254787"/>
    <lineage>
        <taxon>Bacteria</taxon>
        <taxon>Bacillati</taxon>
        <taxon>Actinomycetota</taxon>
        <taxon>Actinomycetes</taxon>
        <taxon>Micrococcales</taxon>
        <taxon>Micrococcaceae</taxon>
        <taxon>Paeniglutamicibacter</taxon>
    </lineage>
</organism>
<reference evidence="2 3" key="1">
    <citation type="submission" date="2019-07" db="EMBL/GenBank/DDBJ databases">
        <title>Analysis of the biochemical properties, biological activity and biotechnological potential of siderophores and biosurfactants produced by Antarctic psychrotolerant bacteria.</title>
        <authorList>
            <person name="Styczynski M."/>
            <person name="Krucon T."/>
            <person name="Decewicz P."/>
            <person name="Dziewit L."/>
        </authorList>
    </citation>
    <scope>NUCLEOTIDE SEQUENCE [LARGE SCALE GENOMIC DNA]</scope>
    <source>
        <strain evidence="2 3">ANT_H27</strain>
    </source>
</reference>
<keyword evidence="1" id="KW-1133">Transmembrane helix</keyword>
<keyword evidence="1" id="KW-0812">Transmembrane</keyword>
<dbReference type="EMBL" id="VOBL01000008">
    <property type="protein sequence ID" value="KAA0977192.1"/>
    <property type="molecule type" value="Genomic_DNA"/>
</dbReference>
<dbReference type="RefSeq" id="WP_149619567.1">
    <property type="nucleotide sequence ID" value="NZ_VOBL01000008.1"/>
</dbReference>
<comment type="caution">
    <text evidence="2">The sequence shown here is derived from an EMBL/GenBank/DDBJ whole genome shotgun (WGS) entry which is preliminary data.</text>
</comment>
<feature type="transmembrane region" description="Helical" evidence="1">
    <location>
        <begin position="124"/>
        <end position="146"/>
    </location>
</feature>
<feature type="transmembrane region" description="Helical" evidence="1">
    <location>
        <begin position="25"/>
        <end position="44"/>
    </location>
</feature>